<feature type="region of interest" description="Disordered" evidence="1">
    <location>
        <begin position="1"/>
        <end position="30"/>
    </location>
</feature>
<organism evidence="2 3">
    <name type="scientific">Saccharopolyspora phatthalungensis</name>
    <dbReference type="NCBI Taxonomy" id="664693"/>
    <lineage>
        <taxon>Bacteria</taxon>
        <taxon>Bacillati</taxon>
        <taxon>Actinomycetota</taxon>
        <taxon>Actinomycetes</taxon>
        <taxon>Pseudonocardiales</taxon>
        <taxon>Pseudonocardiaceae</taxon>
        <taxon>Saccharopolyspora</taxon>
    </lineage>
</organism>
<feature type="compositionally biased region" description="Polar residues" evidence="1">
    <location>
        <begin position="1"/>
        <end position="25"/>
    </location>
</feature>
<protein>
    <submittedName>
        <fullName evidence="2">Uncharacterized protein</fullName>
    </submittedName>
</protein>
<dbReference type="RefSeq" id="WP_184725467.1">
    <property type="nucleotide sequence ID" value="NZ_JACHIW010000001.1"/>
</dbReference>
<dbReference type="NCBIfam" id="NF038175">
    <property type="entry name" value="IniB_NTERM"/>
    <property type="match status" value="1"/>
</dbReference>
<reference evidence="2 3" key="1">
    <citation type="submission" date="2020-08" db="EMBL/GenBank/DDBJ databases">
        <title>Sequencing the genomes of 1000 actinobacteria strains.</title>
        <authorList>
            <person name="Klenk H.-P."/>
        </authorList>
    </citation>
    <scope>NUCLEOTIDE SEQUENCE [LARGE SCALE GENOMIC DNA]</scope>
    <source>
        <strain evidence="2 3">DSM 45584</strain>
    </source>
</reference>
<sequence length="425" mass="42512">MVNSQHATGRAESPTSDPGTHSATGPSGEPTLYEFLTRLVSDPAARSAFDADPQATLDQAGLGGMSATDVLQATSLVLDYAPVEVVTEYDRSLQSSVENFAASSQHVAINQLHPAHPLEQEEQSMLKNPVPASFGKDSDVDAHLPAPAPAPYPPKGGDVNVNVEHNETDSHNFVSVHDVVSDNNIANGIANGNIIGNVVNVGDIASTAGDVTYGGVTQVNQTAGDFVGVAAGALVNSDANHLVGDVASGDALGIVNNAPLIGKVNVTDVAQNVASGDVTSIVAHAPVVNDVAAGDAARTAGATPTVGDVNVGDVTGVAGDVVHGDVTGIAGNVIDHTDVLAKVSDVTGVDGDVTGIAGNVPVAGVAGGIAGDDISHDLAVNHVTSHLPVDHVTSHHAASHLPVGGDAVEHVAGDATSALPLDGML</sequence>
<evidence type="ECO:0000256" key="1">
    <source>
        <dbReference type="SAM" id="MobiDB-lite"/>
    </source>
</evidence>
<dbReference type="InterPro" id="IPR049709">
    <property type="entry name" value="IniB-like_N"/>
</dbReference>
<evidence type="ECO:0000313" key="2">
    <source>
        <dbReference type="EMBL" id="MBB5154055.1"/>
    </source>
</evidence>
<evidence type="ECO:0000313" key="3">
    <source>
        <dbReference type="Proteomes" id="UP000584374"/>
    </source>
</evidence>
<dbReference type="Proteomes" id="UP000584374">
    <property type="component" value="Unassembled WGS sequence"/>
</dbReference>
<gene>
    <name evidence="2" type="ORF">BJ970_001589</name>
</gene>
<keyword evidence="3" id="KW-1185">Reference proteome</keyword>
<proteinExistence type="predicted"/>
<dbReference type="AlphaFoldDB" id="A0A840Q6M5"/>
<comment type="caution">
    <text evidence="2">The sequence shown here is derived from an EMBL/GenBank/DDBJ whole genome shotgun (WGS) entry which is preliminary data.</text>
</comment>
<dbReference type="EMBL" id="JACHIW010000001">
    <property type="protein sequence ID" value="MBB5154055.1"/>
    <property type="molecule type" value="Genomic_DNA"/>
</dbReference>
<name>A0A840Q6M5_9PSEU</name>
<feature type="region of interest" description="Disordered" evidence="1">
    <location>
        <begin position="128"/>
        <end position="154"/>
    </location>
</feature>
<accession>A0A840Q6M5</accession>